<feature type="signal peptide" evidence="1">
    <location>
        <begin position="1"/>
        <end position="24"/>
    </location>
</feature>
<gene>
    <name evidence="2" type="ORF">ABID21_003044</name>
</gene>
<name>A0ABV2H910_9HYPH</name>
<dbReference type="Pfam" id="PF06186">
    <property type="entry name" value="DUF992"/>
    <property type="match status" value="1"/>
</dbReference>
<feature type="chain" id="PRO_5046789364" description="DUF992 domain-containing protein" evidence="1">
    <location>
        <begin position="25"/>
        <end position="177"/>
    </location>
</feature>
<evidence type="ECO:0008006" key="4">
    <source>
        <dbReference type="Google" id="ProtNLM"/>
    </source>
</evidence>
<dbReference type="RefSeq" id="WP_247244752.1">
    <property type="nucleotide sequence ID" value="NZ_JALJRA010000011.1"/>
</dbReference>
<dbReference type="EMBL" id="JBEPLJ010000011">
    <property type="protein sequence ID" value="MET3586922.1"/>
    <property type="molecule type" value="Genomic_DNA"/>
</dbReference>
<evidence type="ECO:0000256" key="1">
    <source>
        <dbReference type="SAM" id="SignalP"/>
    </source>
</evidence>
<keyword evidence="1" id="KW-0732">Signal</keyword>
<proteinExistence type="predicted"/>
<dbReference type="Proteomes" id="UP001549031">
    <property type="component" value="Unassembled WGS sequence"/>
</dbReference>
<keyword evidence="3" id="KW-1185">Reference proteome</keyword>
<reference evidence="2 3" key="1">
    <citation type="submission" date="2024-06" db="EMBL/GenBank/DDBJ databases">
        <title>Genomic Encyclopedia of Type Strains, Phase IV (KMG-IV): sequencing the most valuable type-strain genomes for metagenomic binning, comparative biology and taxonomic classification.</title>
        <authorList>
            <person name="Goeker M."/>
        </authorList>
    </citation>
    <scope>NUCLEOTIDE SEQUENCE [LARGE SCALE GENOMIC DNA]</scope>
    <source>
        <strain evidence="2 3">DSM 105042</strain>
    </source>
</reference>
<evidence type="ECO:0000313" key="2">
    <source>
        <dbReference type="EMBL" id="MET3586922.1"/>
    </source>
</evidence>
<organism evidence="2 3">
    <name type="scientific">Pseudorhizobium tarimense</name>
    <dbReference type="NCBI Taxonomy" id="1079109"/>
    <lineage>
        <taxon>Bacteria</taxon>
        <taxon>Pseudomonadati</taxon>
        <taxon>Pseudomonadota</taxon>
        <taxon>Alphaproteobacteria</taxon>
        <taxon>Hyphomicrobiales</taxon>
        <taxon>Rhizobiaceae</taxon>
        <taxon>Rhizobium/Agrobacterium group</taxon>
        <taxon>Pseudorhizobium</taxon>
    </lineage>
</organism>
<accession>A0ABV2H910</accession>
<evidence type="ECO:0000313" key="3">
    <source>
        <dbReference type="Proteomes" id="UP001549031"/>
    </source>
</evidence>
<protein>
    <recommendedName>
        <fullName evidence="4">DUF992 domain-containing protein</fullName>
    </recommendedName>
</protein>
<comment type="caution">
    <text evidence="2">The sequence shown here is derived from an EMBL/GenBank/DDBJ whole genome shotgun (WGS) entry which is preliminary data.</text>
</comment>
<dbReference type="InterPro" id="IPR009333">
    <property type="entry name" value="DUF992"/>
</dbReference>
<sequence>MKTILALSLSASAAAFSAAPTAIAADAVRYQEPVPTYQEMDARNGVKIGYLTCDIGGGVGYVLGSAKEVSCVFTSTDADRHDAYVGTIRKMGIDLGFTTRGKMVWAVFAPTAGYHTGSLGGLYQGATAEATVGAGIGANILVGGTAGSIHLQTVSVQGQLGLNVAATGTSMTLTPVS</sequence>